<dbReference type="Proteomes" id="UP000287394">
    <property type="component" value="Chromosome"/>
</dbReference>
<dbReference type="KEGG" id="ccot:CCAX7_44330"/>
<dbReference type="FunCoup" id="A0A402CX64">
    <property type="interactions" value="480"/>
</dbReference>
<dbReference type="AlphaFoldDB" id="A0A402CX64"/>
<dbReference type="Pfam" id="PF01808">
    <property type="entry name" value="AICARFT_IMPCHas"/>
    <property type="match status" value="1"/>
</dbReference>
<dbReference type="GO" id="GO:0006189">
    <property type="term" value="P:'de novo' IMP biosynthetic process"/>
    <property type="evidence" value="ECO:0007669"/>
    <property type="project" value="UniProtKB-UniRule"/>
</dbReference>
<comment type="similarity">
    <text evidence="3 10">Belongs to the PurH family.</text>
</comment>
<dbReference type="SUPFAM" id="SSF53927">
    <property type="entry name" value="Cytidine deaminase-like"/>
    <property type="match status" value="1"/>
</dbReference>
<dbReference type="InterPro" id="IPR002695">
    <property type="entry name" value="PurH-like"/>
</dbReference>
<evidence type="ECO:0000256" key="1">
    <source>
        <dbReference type="ARBA" id="ARBA00004844"/>
    </source>
</evidence>
<organism evidence="11 12">
    <name type="scientific">Capsulimonas corticalis</name>
    <dbReference type="NCBI Taxonomy" id="2219043"/>
    <lineage>
        <taxon>Bacteria</taxon>
        <taxon>Bacillati</taxon>
        <taxon>Armatimonadota</taxon>
        <taxon>Armatimonadia</taxon>
        <taxon>Capsulimonadales</taxon>
        <taxon>Capsulimonadaceae</taxon>
        <taxon>Capsulimonas</taxon>
    </lineage>
</organism>
<evidence type="ECO:0000256" key="5">
    <source>
        <dbReference type="ARBA" id="ARBA00022755"/>
    </source>
</evidence>
<keyword evidence="12" id="KW-1185">Reference proteome</keyword>
<sequence length="527" mass="56004">MRRVERALLSVSDKTGLIDFARGLSELGVELISTGGTAKALADAGLPVKNVSDVTGFPEMLEGRVKTLHPMIHGGLLADRSKPEHMSKIAEHGILPIDIVVVNLYPFAATVAKPGVTWEEAIENIDIGGPSMVRSAAKNHAAVAVVVSPSSYDGVLNELLRNDGKLEAETLKRLAGEAFAHTAAYDATIAAYFAKKLGEETESILPAKLTLSFEKAQDLRYGENPHQKAAFYREAQGGQGVASARKLHGKELSFNNIYDLNAAYNLVQEFAGEKDPTAAIIKHTNPCGIAVSTTLADAFTKARAGDPISAFGGILATSRPIDAATAELITGKNTFFEAIIAPGYDEDAFKILTEKKQWGANLILLEAEFGAEAAGENIDIKRVSGGILVQTEDKHAVGRADLTTVTRRGPSDAEIADLLFAWKVVKHVKSNAIVIAKDRQIVGVGAGQMNRVQSVRLAVEQAGDKAKGAALASDAFFPFADGPEAAGIAGVTSIIQPGGSKKDGETTEMADNYNIAMVFTGHRHFRH</sequence>
<dbReference type="InterPro" id="IPR016193">
    <property type="entry name" value="Cytidine_deaminase-like"/>
</dbReference>
<dbReference type="SMART" id="SM00798">
    <property type="entry name" value="AICARFT_IMPCHas"/>
    <property type="match status" value="1"/>
</dbReference>
<dbReference type="FunFam" id="3.40.140.20:FF:000001">
    <property type="entry name" value="Bifunctional purine biosynthesis protein PurH"/>
    <property type="match status" value="1"/>
</dbReference>
<comment type="pathway">
    <text evidence="2 10">Purine metabolism; IMP biosynthesis via de novo pathway; 5-formamido-1-(5-phospho-D-ribosyl)imidazole-4-carboxamide from 5-amino-1-(5-phospho-D-ribosyl)imidazole-4-carboxamide (10-formyl THF route): step 1/1.</text>
</comment>
<evidence type="ECO:0000256" key="6">
    <source>
        <dbReference type="ARBA" id="ARBA00022801"/>
    </source>
</evidence>
<dbReference type="InterPro" id="IPR024051">
    <property type="entry name" value="AICAR_Tfase_dup_dom_sf"/>
</dbReference>
<comment type="pathway">
    <text evidence="1 10">Purine metabolism; IMP biosynthesis via de novo pathway; IMP from 5-formamido-1-(5-phospho-D-ribosyl)imidazole-4-carboxamide: step 1/1.</text>
</comment>
<evidence type="ECO:0000256" key="2">
    <source>
        <dbReference type="ARBA" id="ARBA00004954"/>
    </source>
</evidence>
<dbReference type="PROSITE" id="PS51855">
    <property type="entry name" value="MGS"/>
    <property type="match status" value="1"/>
</dbReference>
<reference evidence="11 12" key="1">
    <citation type="journal article" date="2019" name="Int. J. Syst. Evol. Microbiol.">
        <title>Capsulimonas corticalis gen. nov., sp. nov., an aerobic capsulated bacterium, of a novel bacterial order, Capsulimonadales ord. nov., of the class Armatimonadia of the phylum Armatimonadetes.</title>
        <authorList>
            <person name="Li J."/>
            <person name="Kudo C."/>
            <person name="Tonouchi A."/>
        </authorList>
    </citation>
    <scope>NUCLEOTIDE SEQUENCE [LARGE SCALE GENOMIC DNA]</scope>
    <source>
        <strain evidence="11 12">AX-7</strain>
    </source>
</reference>
<dbReference type="HAMAP" id="MF_00139">
    <property type="entry name" value="PurH"/>
    <property type="match status" value="1"/>
</dbReference>
<dbReference type="InterPro" id="IPR011607">
    <property type="entry name" value="MGS-like_dom"/>
</dbReference>
<evidence type="ECO:0000313" key="11">
    <source>
        <dbReference type="EMBL" id="BDI32382.1"/>
    </source>
</evidence>
<keyword evidence="5 10" id="KW-0658">Purine biosynthesis</keyword>
<keyword evidence="4 10" id="KW-0808">Transferase</keyword>
<proteinExistence type="inferred from homology"/>
<dbReference type="PIRSF" id="PIRSF000414">
    <property type="entry name" value="AICARFT_IMPCHas"/>
    <property type="match status" value="1"/>
</dbReference>
<dbReference type="OrthoDB" id="9802065at2"/>
<gene>
    <name evidence="10 11" type="primary">purH</name>
    <name evidence="11" type="ORF">CCAX7_44330</name>
</gene>
<evidence type="ECO:0000256" key="9">
    <source>
        <dbReference type="ARBA" id="ARBA00050687"/>
    </source>
</evidence>
<dbReference type="Gene3D" id="3.40.140.20">
    <property type="match status" value="2"/>
</dbReference>
<dbReference type="EC" id="3.5.4.10" evidence="10"/>
<protein>
    <recommendedName>
        <fullName evidence="10">Bifunctional purine biosynthesis protein PurH</fullName>
    </recommendedName>
    <domain>
        <recommendedName>
            <fullName evidence="10">Phosphoribosylaminoimidazolecarboxamide formyltransferase</fullName>
            <ecNumber evidence="10">2.1.2.3</ecNumber>
        </recommendedName>
        <alternativeName>
            <fullName evidence="10">AICAR transformylase</fullName>
        </alternativeName>
    </domain>
    <domain>
        <recommendedName>
            <fullName evidence="10">IMP cyclohydrolase</fullName>
            <ecNumber evidence="10">3.5.4.10</ecNumber>
        </recommendedName>
        <alternativeName>
            <fullName evidence="10">ATIC</fullName>
        </alternativeName>
        <alternativeName>
            <fullName evidence="10">IMP synthase</fullName>
        </alternativeName>
        <alternativeName>
            <fullName evidence="10">Inosinicase</fullName>
        </alternativeName>
    </domain>
</protein>
<comment type="catalytic activity">
    <reaction evidence="9 10">
        <text>IMP + H2O = 5-formamido-1-(5-phospho-D-ribosyl)imidazole-4-carboxamide</text>
        <dbReference type="Rhea" id="RHEA:18445"/>
        <dbReference type="ChEBI" id="CHEBI:15377"/>
        <dbReference type="ChEBI" id="CHEBI:58053"/>
        <dbReference type="ChEBI" id="CHEBI:58467"/>
        <dbReference type="EC" id="3.5.4.10"/>
    </reaction>
</comment>
<dbReference type="Pfam" id="PF02142">
    <property type="entry name" value="MGS"/>
    <property type="match status" value="1"/>
</dbReference>
<dbReference type="InterPro" id="IPR036914">
    <property type="entry name" value="MGS-like_dom_sf"/>
</dbReference>
<comment type="domain">
    <text evidence="10">The IMP cyclohydrolase activity resides in the N-terminal region.</text>
</comment>
<evidence type="ECO:0000256" key="4">
    <source>
        <dbReference type="ARBA" id="ARBA00022679"/>
    </source>
</evidence>
<dbReference type="PANTHER" id="PTHR11692">
    <property type="entry name" value="BIFUNCTIONAL PURINE BIOSYNTHESIS PROTEIN PURH"/>
    <property type="match status" value="1"/>
</dbReference>
<accession>A0A402CX64</accession>
<dbReference type="SMART" id="SM00851">
    <property type="entry name" value="MGS"/>
    <property type="match status" value="1"/>
</dbReference>
<dbReference type="CDD" id="cd01421">
    <property type="entry name" value="IMPCH"/>
    <property type="match status" value="1"/>
</dbReference>
<evidence type="ECO:0000256" key="10">
    <source>
        <dbReference type="HAMAP-Rule" id="MF_00139"/>
    </source>
</evidence>
<keyword evidence="7 10" id="KW-0511">Multifunctional enzyme</keyword>
<evidence type="ECO:0000256" key="8">
    <source>
        <dbReference type="ARBA" id="ARBA00050488"/>
    </source>
</evidence>
<dbReference type="GO" id="GO:0005829">
    <property type="term" value="C:cytosol"/>
    <property type="evidence" value="ECO:0007669"/>
    <property type="project" value="TreeGrafter"/>
</dbReference>
<dbReference type="PANTHER" id="PTHR11692:SF0">
    <property type="entry name" value="BIFUNCTIONAL PURINE BIOSYNTHESIS PROTEIN ATIC"/>
    <property type="match status" value="1"/>
</dbReference>
<dbReference type="EC" id="2.1.2.3" evidence="10"/>
<dbReference type="NCBIfam" id="TIGR00355">
    <property type="entry name" value="purH"/>
    <property type="match status" value="1"/>
</dbReference>
<dbReference type="Gene3D" id="3.40.50.1380">
    <property type="entry name" value="Methylglyoxal synthase-like domain"/>
    <property type="match status" value="1"/>
</dbReference>
<evidence type="ECO:0000256" key="7">
    <source>
        <dbReference type="ARBA" id="ARBA00023268"/>
    </source>
</evidence>
<dbReference type="FunFam" id="3.40.50.1380:FF:000001">
    <property type="entry name" value="Bifunctional purine biosynthesis protein PurH"/>
    <property type="match status" value="1"/>
</dbReference>
<dbReference type="GO" id="GO:0004643">
    <property type="term" value="F:phosphoribosylaminoimidazolecarboxamide formyltransferase activity"/>
    <property type="evidence" value="ECO:0007669"/>
    <property type="project" value="UniProtKB-UniRule"/>
</dbReference>
<evidence type="ECO:0000313" key="12">
    <source>
        <dbReference type="Proteomes" id="UP000287394"/>
    </source>
</evidence>
<dbReference type="RefSeq" id="WP_119321938.1">
    <property type="nucleotide sequence ID" value="NZ_AP025739.1"/>
</dbReference>
<keyword evidence="6 10" id="KW-0378">Hydrolase</keyword>
<comment type="catalytic activity">
    <reaction evidence="8 10">
        <text>(6R)-10-formyltetrahydrofolate + 5-amino-1-(5-phospho-beta-D-ribosyl)imidazole-4-carboxamide = 5-formamido-1-(5-phospho-D-ribosyl)imidazole-4-carboxamide + (6S)-5,6,7,8-tetrahydrofolate</text>
        <dbReference type="Rhea" id="RHEA:22192"/>
        <dbReference type="ChEBI" id="CHEBI:57453"/>
        <dbReference type="ChEBI" id="CHEBI:58467"/>
        <dbReference type="ChEBI" id="CHEBI:58475"/>
        <dbReference type="ChEBI" id="CHEBI:195366"/>
        <dbReference type="EC" id="2.1.2.3"/>
    </reaction>
</comment>
<dbReference type="GO" id="GO:0003937">
    <property type="term" value="F:IMP cyclohydrolase activity"/>
    <property type="evidence" value="ECO:0007669"/>
    <property type="project" value="UniProtKB-UniRule"/>
</dbReference>
<name>A0A402CX64_9BACT</name>
<evidence type="ECO:0000256" key="3">
    <source>
        <dbReference type="ARBA" id="ARBA00007667"/>
    </source>
</evidence>
<dbReference type="EMBL" id="AP025739">
    <property type="protein sequence ID" value="BDI32382.1"/>
    <property type="molecule type" value="Genomic_DNA"/>
</dbReference>
<dbReference type="NCBIfam" id="NF002049">
    <property type="entry name" value="PRK00881.1"/>
    <property type="match status" value="1"/>
</dbReference>
<dbReference type="SUPFAM" id="SSF52335">
    <property type="entry name" value="Methylglyoxal synthase-like"/>
    <property type="match status" value="1"/>
</dbReference>